<dbReference type="InterPro" id="IPR016339">
    <property type="entry name" value="Hemoglobin_trunc_I"/>
</dbReference>
<dbReference type="CDD" id="cd00454">
    <property type="entry name" value="TrHb1_N"/>
    <property type="match status" value="1"/>
</dbReference>
<dbReference type="GO" id="GO:0019825">
    <property type="term" value="F:oxygen binding"/>
    <property type="evidence" value="ECO:0007669"/>
    <property type="project" value="InterPro"/>
</dbReference>
<dbReference type="InterPro" id="IPR009050">
    <property type="entry name" value="Globin-like_sf"/>
</dbReference>
<keyword evidence="6 7" id="KW-0408">Iron</keyword>
<proteinExistence type="inferred from homology"/>
<gene>
    <name evidence="9" type="ORF">LX83_007297</name>
</gene>
<keyword evidence="10" id="KW-1185">Reference proteome</keyword>
<evidence type="ECO:0000256" key="3">
    <source>
        <dbReference type="ARBA" id="ARBA00022617"/>
    </source>
</evidence>
<keyword evidence="2 7" id="KW-0813">Transport</keyword>
<dbReference type="Proteomes" id="UP001206128">
    <property type="component" value="Unassembled WGS sequence"/>
</dbReference>
<dbReference type="InterPro" id="IPR001486">
    <property type="entry name" value="Hemoglobin_trunc"/>
</dbReference>
<dbReference type="Gene3D" id="1.10.490.10">
    <property type="entry name" value="Globins"/>
    <property type="match status" value="1"/>
</dbReference>
<name>A0AAE3KJN5_9PSEU</name>
<evidence type="ECO:0000256" key="2">
    <source>
        <dbReference type="ARBA" id="ARBA00022448"/>
    </source>
</evidence>
<comment type="similarity">
    <text evidence="1 7">Belongs to the truncated hemoglobin family. Group I subfamily.</text>
</comment>
<keyword evidence="3 7" id="KW-0349">Heme</keyword>
<evidence type="ECO:0000313" key="9">
    <source>
        <dbReference type="EMBL" id="MCP2170406.1"/>
    </source>
</evidence>
<comment type="caution">
    <text evidence="9">The sequence shown here is derived from an EMBL/GenBank/DDBJ whole genome shotgun (WGS) entry which is preliminary data.</text>
</comment>
<organism evidence="9 10">
    <name type="scientific">Goodfellowiella coeruleoviolacea</name>
    <dbReference type="NCBI Taxonomy" id="334858"/>
    <lineage>
        <taxon>Bacteria</taxon>
        <taxon>Bacillati</taxon>
        <taxon>Actinomycetota</taxon>
        <taxon>Actinomycetes</taxon>
        <taxon>Pseudonocardiales</taxon>
        <taxon>Pseudonocardiaceae</taxon>
        <taxon>Goodfellowiella</taxon>
    </lineage>
</organism>
<keyword evidence="5 7" id="KW-0479">Metal-binding</keyword>
<dbReference type="InterPro" id="IPR019795">
    <property type="entry name" value="Globin_bac-like_CS"/>
</dbReference>
<evidence type="ECO:0000256" key="8">
    <source>
        <dbReference type="PIRSR" id="PIRSR002030-1"/>
    </source>
</evidence>
<reference evidence="9" key="1">
    <citation type="submission" date="2022-06" db="EMBL/GenBank/DDBJ databases">
        <title>Genomic Encyclopedia of Archaeal and Bacterial Type Strains, Phase II (KMG-II): from individual species to whole genera.</title>
        <authorList>
            <person name="Goeker M."/>
        </authorList>
    </citation>
    <scope>NUCLEOTIDE SEQUENCE</scope>
    <source>
        <strain evidence="9">DSM 43935</strain>
    </source>
</reference>
<evidence type="ECO:0000256" key="6">
    <source>
        <dbReference type="ARBA" id="ARBA00023004"/>
    </source>
</evidence>
<evidence type="ECO:0000256" key="7">
    <source>
        <dbReference type="PIRNR" id="PIRNR002030"/>
    </source>
</evidence>
<evidence type="ECO:0000256" key="5">
    <source>
        <dbReference type="ARBA" id="ARBA00022723"/>
    </source>
</evidence>
<comment type="cofactor">
    <cofactor evidence="8">
        <name>heme</name>
        <dbReference type="ChEBI" id="CHEBI:30413"/>
    </cofactor>
    <text evidence="8">Binds 1 heme group per subunit.</text>
</comment>
<dbReference type="GO" id="GO:0020037">
    <property type="term" value="F:heme binding"/>
    <property type="evidence" value="ECO:0007669"/>
    <property type="project" value="InterPro"/>
</dbReference>
<sequence length="123" mass="12906">MTSIYESIGGQPALETVVDDLYVRILADPELVGFFTGVNLARLKGRQVEFFSAALGGPEPYRGASMRDVHRGRGIQQRHFELVAGHLVAALTSAGVPETTVSAIIALVAPLAGDIVTADSTAA</sequence>
<dbReference type="Pfam" id="PF01152">
    <property type="entry name" value="Bac_globin"/>
    <property type="match status" value="1"/>
</dbReference>
<keyword evidence="4 7" id="KW-0561">Oxygen transport</keyword>
<dbReference type="AlphaFoldDB" id="A0AAE3KJN5"/>
<dbReference type="EMBL" id="JAMTCK010000032">
    <property type="protein sequence ID" value="MCP2170406.1"/>
    <property type="molecule type" value="Genomic_DNA"/>
</dbReference>
<evidence type="ECO:0000313" key="10">
    <source>
        <dbReference type="Proteomes" id="UP001206128"/>
    </source>
</evidence>
<dbReference type="SUPFAM" id="SSF46458">
    <property type="entry name" value="Globin-like"/>
    <property type="match status" value="1"/>
</dbReference>
<accession>A0AAE3KJN5</accession>
<dbReference type="GO" id="GO:0005344">
    <property type="term" value="F:oxygen carrier activity"/>
    <property type="evidence" value="ECO:0007669"/>
    <property type="project" value="UniProtKB-UniRule"/>
</dbReference>
<evidence type="ECO:0000256" key="1">
    <source>
        <dbReference type="ARBA" id="ARBA00009660"/>
    </source>
</evidence>
<dbReference type="InterPro" id="IPR012292">
    <property type="entry name" value="Globin/Proto"/>
</dbReference>
<dbReference type="PIRSF" id="PIRSF002030">
    <property type="entry name" value="Globin_Protozoa/Cyanobacteria"/>
    <property type="match status" value="1"/>
</dbReference>
<feature type="binding site" description="proximal binding residue" evidence="8">
    <location>
        <position position="70"/>
    </location>
    <ligand>
        <name>heme</name>
        <dbReference type="ChEBI" id="CHEBI:30413"/>
    </ligand>
    <ligandPart>
        <name>Fe</name>
        <dbReference type="ChEBI" id="CHEBI:18248"/>
    </ligandPart>
</feature>
<dbReference type="PROSITE" id="PS01213">
    <property type="entry name" value="GLOBIN_FAM_2"/>
    <property type="match status" value="1"/>
</dbReference>
<evidence type="ECO:0000256" key="4">
    <source>
        <dbReference type="ARBA" id="ARBA00022621"/>
    </source>
</evidence>
<dbReference type="GO" id="GO:0046872">
    <property type="term" value="F:metal ion binding"/>
    <property type="evidence" value="ECO:0007669"/>
    <property type="project" value="UniProtKB-UniRule"/>
</dbReference>
<dbReference type="RefSeq" id="WP_253780702.1">
    <property type="nucleotide sequence ID" value="NZ_JAMTCK010000032.1"/>
</dbReference>
<protein>
    <recommendedName>
        <fullName evidence="7">Group 1 truncated hemoglobin</fullName>
    </recommendedName>
</protein>